<protein>
    <submittedName>
        <fullName evidence="3">3-oxoacyl-[acyl-carrier protein] reductase</fullName>
        <ecNumber evidence="3">1.1.1.100</ecNumber>
    </submittedName>
</protein>
<dbReference type="PANTHER" id="PTHR43180:SF66">
    <property type="entry name" value="SHORT-CHAIN DEHYDROGENASE_REDUCTASE FAMILY PROTEIN"/>
    <property type="match status" value="1"/>
</dbReference>
<evidence type="ECO:0000313" key="3">
    <source>
        <dbReference type="EMBL" id="CDF57133.1"/>
    </source>
</evidence>
<name>R7RP93_9CLOT</name>
<comment type="similarity">
    <text evidence="1">Belongs to the short-chain dehydrogenases/reductases (SDR) family.</text>
</comment>
<evidence type="ECO:0000256" key="1">
    <source>
        <dbReference type="ARBA" id="ARBA00006484"/>
    </source>
</evidence>
<comment type="caution">
    <text evidence="3">The sequence shown here is derived from an EMBL/GenBank/DDBJ whole genome shotgun (WGS) entry which is preliminary data.</text>
</comment>
<dbReference type="EMBL" id="CAVN010000045">
    <property type="protein sequence ID" value="CDF57133.1"/>
    <property type="molecule type" value="Genomic_DNA"/>
</dbReference>
<dbReference type="OrthoDB" id="9803333at2"/>
<dbReference type="InterPro" id="IPR002347">
    <property type="entry name" value="SDR_fam"/>
</dbReference>
<dbReference type="Pfam" id="PF00106">
    <property type="entry name" value="adh_short"/>
    <property type="match status" value="1"/>
</dbReference>
<dbReference type="PANTHER" id="PTHR43180">
    <property type="entry name" value="3-OXOACYL-(ACYL-CARRIER-PROTEIN) REDUCTASE (AFU_ORTHOLOGUE AFUA_6G11210)"/>
    <property type="match status" value="1"/>
</dbReference>
<evidence type="ECO:0000256" key="2">
    <source>
        <dbReference type="ARBA" id="ARBA00023002"/>
    </source>
</evidence>
<keyword evidence="4" id="KW-1185">Reference proteome</keyword>
<reference evidence="3" key="1">
    <citation type="submission" date="2013-03" db="EMBL/GenBank/DDBJ databases">
        <title>Draft genome sequence of the hydrogen-ethanol-producing anaerobic alkalithermophilic Caloramator celere.</title>
        <authorList>
            <person name="Ciranna A."/>
            <person name="Larjo A."/>
            <person name="Kivisto A."/>
            <person name="Santala V."/>
            <person name="Roos C."/>
            <person name="Karp M."/>
        </authorList>
    </citation>
    <scope>NUCLEOTIDE SEQUENCE [LARGE SCALE GENOMIC DNA]</scope>
    <source>
        <strain evidence="3">DSM 8682</strain>
    </source>
</reference>
<dbReference type="Proteomes" id="UP000014923">
    <property type="component" value="Unassembled WGS sequence"/>
</dbReference>
<proteinExistence type="inferred from homology"/>
<gene>
    <name evidence="3" type="ORF">TCEL_00028</name>
</gene>
<dbReference type="Gene3D" id="3.40.50.720">
    <property type="entry name" value="NAD(P)-binding Rossmann-like Domain"/>
    <property type="match status" value="1"/>
</dbReference>
<dbReference type="AlphaFoldDB" id="R7RP93"/>
<dbReference type="GO" id="GO:0004316">
    <property type="term" value="F:3-oxoacyl-[acyl-carrier-protein] reductase (NADPH) activity"/>
    <property type="evidence" value="ECO:0007669"/>
    <property type="project" value="UniProtKB-EC"/>
</dbReference>
<evidence type="ECO:0000313" key="4">
    <source>
        <dbReference type="Proteomes" id="UP000014923"/>
    </source>
</evidence>
<keyword evidence="2 3" id="KW-0560">Oxidoreductase</keyword>
<organism evidence="3 4">
    <name type="scientific">Thermobrachium celere DSM 8682</name>
    <dbReference type="NCBI Taxonomy" id="941824"/>
    <lineage>
        <taxon>Bacteria</taxon>
        <taxon>Bacillati</taxon>
        <taxon>Bacillota</taxon>
        <taxon>Clostridia</taxon>
        <taxon>Eubacteriales</taxon>
        <taxon>Clostridiaceae</taxon>
        <taxon>Thermobrachium</taxon>
    </lineage>
</organism>
<sequence>MRLNGKVAIITGAARGIGKATAEKFLKEGASVVICDISQEQVDATVNELKAISENIAGIKVDVTNRAEVDE</sequence>
<dbReference type="HOGENOM" id="CLU_010194_2_19_9"/>
<dbReference type="eggNOG" id="COG1028">
    <property type="taxonomic scope" value="Bacteria"/>
</dbReference>
<dbReference type="SUPFAM" id="SSF51735">
    <property type="entry name" value="NAD(P)-binding Rossmann-fold domains"/>
    <property type="match status" value="1"/>
</dbReference>
<dbReference type="EC" id="1.1.1.100" evidence="3"/>
<dbReference type="RefSeq" id="WP_018657390.1">
    <property type="nucleotide sequence ID" value="NZ_HF951999.1"/>
</dbReference>
<accession>R7RP93</accession>
<dbReference type="InterPro" id="IPR036291">
    <property type="entry name" value="NAD(P)-bd_dom_sf"/>
</dbReference>
<dbReference type="CDD" id="cd05233">
    <property type="entry name" value="SDR_c"/>
    <property type="match status" value="1"/>
</dbReference>